<evidence type="ECO:0000259" key="13">
    <source>
        <dbReference type="PROSITE" id="PS51672"/>
    </source>
</evidence>
<sequence length="547" mass="60257">MSSALRSLDLLSRSGLGLRRPLRHLTAGRQQGAFSSSASDESPPNYRRMVLESRVYDVARQTPLQHAPSLSHELQNRVYFKREDLQPVFSFKIRGSYNKMASLSEEEKRAGTVCCSAGNHAQGVALSARVLQVKATIVMPLATPDIKVQAVRHHGGEFVNIVLHGKSFDEAATEAKRLEKQDNLTMILPFDDPYVIAGQGTIGMEILQQTSGEQLDAIFVSCGGGGMLAGIAAWVKQIRPGVKVIGVEAADAPGMTVSLAAGKRVELDHVGLFADGTAVKLIGAETFRVCHENVDEMITVSTDEICAAIKRGFNDTRVILEPSGALGIAGITQYAKQKGLTGCTFAVVTSGANIDFARLRFVSERADSNESLMSVQIDETPGAFRNLNHQLDQAGVRITEFSYRYSDAKKALIHMSFHSPTFDNAQAAITQLQTAGYDVMDLTQNELAKVHTRHLAGGKSQTVTNELLYRFEFPDRPGALKIFLDQLEGEWNISLFHYRNHGADVGRVLVGFQVPEQDRDRFQLFLDQLAYQYHDETANDMYKEFML</sequence>
<evidence type="ECO:0000256" key="10">
    <source>
        <dbReference type="ARBA" id="ARBA00023239"/>
    </source>
</evidence>
<evidence type="ECO:0000256" key="9">
    <source>
        <dbReference type="ARBA" id="ARBA00022898"/>
    </source>
</evidence>
<dbReference type="OMA" id="TRFEYTK"/>
<dbReference type="Gene3D" id="3.40.50.1100">
    <property type="match status" value="2"/>
</dbReference>
<evidence type="ECO:0000256" key="7">
    <source>
        <dbReference type="ARBA" id="ARBA00022624"/>
    </source>
</evidence>
<evidence type="ECO:0000313" key="15">
    <source>
        <dbReference type="Proteomes" id="UP000019132"/>
    </source>
</evidence>
<dbReference type="PROSITE" id="PS51672">
    <property type="entry name" value="ACT_LIKE"/>
    <property type="match status" value="2"/>
</dbReference>
<comment type="catalytic activity">
    <reaction evidence="1 12">
        <text>L-threonine = 2-oxobutanoate + NH4(+)</text>
        <dbReference type="Rhea" id="RHEA:22108"/>
        <dbReference type="ChEBI" id="CHEBI:16763"/>
        <dbReference type="ChEBI" id="CHEBI:28938"/>
        <dbReference type="ChEBI" id="CHEBI:57926"/>
        <dbReference type="EC" id="4.3.1.19"/>
    </reaction>
</comment>
<dbReference type="GO" id="GO:0003941">
    <property type="term" value="F:L-serine ammonia-lyase activity"/>
    <property type="evidence" value="ECO:0007669"/>
    <property type="project" value="TreeGrafter"/>
</dbReference>
<dbReference type="VEuPathDB" id="FungiDB:PYU1_G014584"/>
<dbReference type="Gene3D" id="3.40.1020.10">
    <property type="entry name" value="Biosynthetic Threonine Deaminase, Domain 3"/>
    <property type="match status" value="1"/>
</dbReference>
<evidence type="ECO:0000256" key="6">
    <source>
        <dbReference type="ARBA" id="ARBA00022605"/>
    </source>
</evidence>
<dbReference type="Proteomes" id="UP000019132">
    <property type="component" value="Unassembled WGS sequence"/>
</dbReference>
<dbReference type="InterPro" id="IPR001721">
    <property type="entry name" value="TD_ACT-like"/>
</dbReference>
<dbReference type="GO" id="GO:0006565">
    <property type="term" value="P:L-serine catabolic process"/>
    <property type="evidence" value="ECO:0007669"/>
    <property type="project" value="TreeGrafter"/>
</dbReference>
<dbReference type="FunFam" id="3.40.1020.10:FF:000001">
    <property type="entry name" value="L-threonine dehydratase"/>
    <property type="match status" value="1"/>
</dbReference>
<dbReference type="UniPathway" id="UPA00047">
    <property type="reaction ID" value="UER00054"/>
</dbReference>
<dbReference type="eggNOG" id="KOG1250">
    <property type="taxonomic scope" value="Eukaryota"/>
</dbReference>
<dbReference type="EC" id="4.3.1.19" evidence="12"/>
<evidence type="ECO:0000256" key="3">
    <source>
        <dbReference type="ARBA" id="ARBA00004810"/>
    </source>
</evidence>
<feature type="domain" description="ACT-like" evidence="13">
    <location>
        <begin position="467"/>
        <end position="538"/>
    </location>
</feature>
<dbReference type="NCBIfam" id="NF006674">
    <property type="entry name" value="PRK09224.1"/>
    <property type="match status" value="1"/>
</dbReference>
<reference evidence="15" key="2">
    <citation type="submission" date="2010-04" db="EMBL/GenBank/DDBJ databases">
        <authorList>
            <person name="Buell R."/>
            <person name="Hamilton J."/>
            <person name="Hostetler J."/>
        </authorList>
    </citation>
    <scope>NUCLEOTIDE SEQUENCE [LARGE SCALE GENOMIC DNA]</scope>
    <source>
        <strain evidence="15">DAOM:BR144</strain>
    </source>
</reference>
<comment type="cofactor">
    <cofactor evidence="2 12">
        <name>pyridoxal 5'-phosphate</name>
        <dbReference type="ChEBI" id="CHEBI:597326"/>
    </cofactor>
</comment>
<dbReference type="SUPFAM" id="SSF55021">
    <property type="entry name" value="ACT-like"/>
    <property type="match status" value="2"/>
</dbReference>
<dbReference type="GO" id="GO:0006567">
    <property type="term" value="P:L-threonine catabolic process"/>
    <property type="evidence" value="ECO:0007669"/>
    <property type="project" value="TreeGrafter"/>
</dbReference>
<dbReference type="SUPFAM" id="SSF53686">
    <property type="entry name" value="Tryptophan synthase beta subunit-like PLP-dependent enzymes"/>
    <property type="match status" value="1"/>
</dbReference>
<dbReference type="EnsemblProtists" id="PYU1_T014615">
    <property type="protein sequence ID" value="PYU1_T014615"/>
    <property type="gene ID" value="PYU1_G014584"/>
</dbReference>
<dbReference type="CDD" id="cd04907">
    <property type="entry name" value="ACT_ThrD-I_2"/>
    <property type="match status" value="1"/>
</dbReference>
<dbReference type="InterPro" id="IPR001926">
    <property type="entry name" value="TrpB-like_PALP"/>
</dbReference>
<dbReference type="HOGENOM" id="CLU_021152_6_0_1"/>
<proteinExistence type="inferred from homology"/>
<evidence type="ECO:0000256" key="4">
    <source>
        <dbReference type="ARBA" id="ARBA00010869"/>
    </source>
</evidence>
<comment type="subunit">
    <text evidence="5">Homotetramer.</text>
</comment>
<comment type="pathway">
    <text evidence="3 12">Amino-acid biosynthesis; L-isoleucine biosynthesis; 2-oxobutanoate from L-threonine: step 1/1.</text>
</comment>
<dbReference type="InterPro" id="IPR038110">
    <property type="entry name" value="TD_ACT-like_sf"/>
</dbReference>
<dbReference type="PANTHER" id="PTHR48078">
    <property type="entry name" value="THREONINE DEHYDRATASE, MITOCHONDRIAL-RELATED"/>
    <property type="match status" value="1"/>
</dbReference>
<dbReference type="PANTHER" id="PTHR48078:SF11">
    <property type="entry name" value="THREONINE DEHYDRATASE, MITOCHONDRIAL"/>
    <property type="match status" value="1"/>
</dbReference>
<accession>K3XBL6</accession>
<keyword evidence="6 12" id="KW-0028">Amino-acid biosynthesis</keyword>
<dbReference type="Pfam" id="PF00291">
    <property type="entry name" value="PALP"/>
    <property type="match status" value="1"/>
</dbReference>
<reference evidence="14" key="3">
    <citation type="submission" date="2015-02" db="UniProtKB">
        <authorList>
            <consortium name="EnsemblProtists"/>
        </authorList>
    </citation>
    <scope>IDENTIFICATION</scope>
    <source>
        <strain evidence="14">DAOM BR144</strain>
    </source>
</reference>
<dbReference type="CDD" id="cd01562">
    <property type="entry name" value="Thr-dehyd"/>
    <property type="match status" value="1"/>
</dbReference>
<keyword evidence="11 12" id="KW-0100">Branched-chain amino acid biosynthesis</keyword>
<dbReference type="InterPro" id="IPR050147">
    <property type="entry name" value="Ser/Thr_Dehydratase"/>
</dbReference>
<keyword evidence="15" id="KW-1185">Reference proteome</keyword>
<organism evidence="14 15">
    <name type="scientific">Globisporangium ultimum (strain ATCC 200006 / CBS 805.95 / DAOM BR144)</name>
    <name type="common">Pythium ultimum</name>
    <dbReference type="NCBI Taxonomy" id="431595"/>
    <lineage>
        <taxon>Eukaryota</taxon>
        <taxon>Sar</taxon>
        <taxon>Stramenopiles</taxon>
        <taxon>Oomycota</taxon>
        <taxon>Peronosporomycetes</taxon>
        <taxon>Pythiales</taxon>
        <taxon>Pythiaceae</taxon>
        <taxon>Globisporangium</taxon>
    </lineage>
</organism>
<comment type="similarity">
    <text evidence="4 12">Belongs to the serine/threonine dehydratase family.</text>
</comment>
<dbReference type="InterPro" id="IPR005787">
    <property type="entry name" value="Thr_deHydtase_biosynth"/>
</dbReference>
<dbReference type="NCBIfam" id="TIGR01124">
    <property type="entry name" value="ilvA_2Cterm"/>
    <property type="match status" value="1"/>
</dbReference>
<dbReference type="Pfam" id="PF00585">
    <property type="entry name" value="Thr_dehydrat_C"/>
    <property type="match status" value="2"/>
</dbReference>
<dbReference type="GO" id="GO:0004794">
    <property type="term" value="F:threonine deaminase activity"/>
    <property type="evidence" value="ECO:0007669"/>
    <property type="project" value="UniProtKB-UniRule"/>
</dbReference>
<keyword evidence="10 12" id="KW-0456">Lyase</keyword>
<name>K3XBL6_GLOUD</name>
<protein>
    <recommendedName>
        <fullName evidence="12">Threonine dehydratase</fullName>
        <ecNumber evidence="12">4.3.1.19</ecNumber>
    </recommendedName>
    <alternativeName>
        <fullName evidence="12">Threonine deaminase</fullName>
    </alternativeName>
</protein>
<dbReference type="EMBL" id="GL376618">
    <property type="status" value="NOT_ANNOTATED_CDS"/>
    <property type="molecule type" value="Genomic_DNA"/>
</dbReference>
<feature type="domain" description="ACT-like" evidence="13">
    <location>
        <begin position="371"/>
        <end position="444"/>
    </location>
</feature>
<evidence type="ECO:0000256" key="11">
    <source>
        <dbReference type="ARBA" id="ARBA00023304"/>
    </source>
</evidence>
<evidence type="ECO:0000256" key="12">
    <source>
        <dbReference type="RuleBase" id="RU362012"/>
    </source>
</evidence>
<dbReference type="InParanoid" id="K3XBL6"/>
<evidence type="ECO:0000256" key="1">
    <source>
        <dbReference type="ARBA" id="ARBA00001274"/>
    </source>
</evidence>
<dbReference type="STRING" id="431595.K3XBL6"/>
<evidence type="ECO:0000256" key="5">
    <source>
        <dbReference type="ARBA" id="ARBA00011881"/>
    </source>
</evidence>
<dbReference type="GO" id="GO:0009097">
    <property type="term" value="P:isoleucine biosynthetic process"/>
    <property type="evidence" value="ECO:0007669"/>
    <property type="project" value="UniProtKB-UniRule"/>
</dbReference>
<evidence type="ECO:0000313" key="14">
    <source>
        <dbReference type="EnsemblProtists" id="PYU1_T014615"/>
    </source>
</evidence>
<dbReference type="InterPro" id="IPR045865">
    <property type="entry name" value="ACT-like_dom_sf"/>
</dbReference>
<evidence type="ECO:0000256" key="2">
    <source>
        <dbReference type="ARBA" id="ARBA00001933"/>
    </source>
</evidence>
<evidence type="ECO:0000256" key="8">
    <source>
        <dbReference type="ARBA" id="ARBA00022737"/>
    </source>
</evidence>
<dbReference type="AlphaFoldDB" id="K3XBL6"/>
<keyword evidence="8" id="KW-0677">Repeat</keyword>
<keyword evidence="9 12" id="KW-0663">Pyridoxal phosphate</keyword>
<reference evidence="15" key="1">
    <citation type="journal article" date="2010" name="Genome Biol.">
        <title>Genome sequence of the necrotrophic plant pathogen Pythium ultimum reveals original pathogenicity mechanisms and effector repertoire.</title>
        <authorList>
            <person name="Levesque C.A."/>
            <person name="Brouwer H."/>
            <person name="Cano L."/>
            <person name="Hamilton J.P."/>
            <person name="Holt C."/>
            <person name="Huitema E."/>
            <person name="Raffaele S."/>
            <person name="Robideau G.P."/>
            <person name="Thines M."/>
            <person name="Win J."/>
            <person name="Zerillo M.M."/>
            <person name="Beakes G.W."/>
            <person name="Boore J.L."/>
            <person name="Busam D."/>
            <person name="Dumas B."/>
            <person name="Ferriera S."/>
            <person name="Fuerstenberg S.I."/>
            <person name="Gachon C.M."/>
            <person name="Gaulin E."/>
            <person name="Govers F."/>
            <person name="Grenville-Briggs L."/>
            <person name="Horner N."/>
            <person name="Hostetler J."/>
            <person name="Jiang R.H."/>
            <person name="Johnson J."/>
            <person name="Krajaejun T."/>
            <person name="Lin H."/>
            <person name="Meijer H.J."/>
            <person name="Moore B."/>
            <person name="Morris P."/>
            <person name="Phuntmart V."/>
            <person name="Puiu D."/>
            <person name="Shetty J."/>
            <person name="Stajich J.E."/>
            <person name="Tripathy S."/>
            <person name="Wawra S."/>
            <person name="van West P."/>
            <person name="Whitty B.R."/>
            <person name="Coutinho P.M."/>
            <person name="Henrissat B."/>
            <person name="Martin F."/>
            <person name="Thomas P.D."/>
            <person name="Tyler B.M."/>
            <person name="De Vries R.P."/>
            <person name="Kamoun S."/>
            <person name="Yandell M."/>
            <person name="Tisserat N."/>
            <person name="Buell C.R."/>
        </authorList>
    </citation>
    <scope>NUCLEOTIDE SEQUENCE</scope>
    <source>
        <strain evidence="15">DAOM:BR144</strain>
    </source>
</reference>
<dbReference type="InterPro" id="IPR036052">
    <property type="entry name" value="TrpB-like_PALP_sf"/>
</dbReference>
<dbReference type="FunFam" id="3.40.50.1100:FF:000008">
    <property type="entry name" value="L-threonine dehydratase"/>
    <property type="match status" value="1"/>
</dbReference>
<keyword evidence="7 12" id="KW-0412">Isoleucine biosynthesis</keyword>